<keyword evidence="1" id="KW-0560">Oxidoreductase</keyword>
<dbReference type="InterPro" id="IPR025337">
    <property type="entry name" value="Questin_oxidase-like"/>
</dbReference>
<dbReference type="EMBL" id="JBHUDY010000001">
    <property type="protein sequence ID" value="MFD1610579.1"/>
    <property type="molecule type" value="Genomic_DNA"/>
</dbReference>
<reference evidence="3" key="1">
    <citation type="journal article" date="2019" name="Int. J. Syst. Evol. Microbiol.">
        <title>The Global Catalogue of Microorganisms (GCM) 10K type strain sequencing project: providing services to taxonomists for standard genome sequencing and annotation.</title>
        <authorList>
            <consortium name="The Broad Institute Genomics Platform"/>
            <consortium name="The Broad Institute Genome Sequencing Center for Infectious Disease"/>
            <person name="Wu L."/>
            <person name="Ma J."/>
        </authorList>
    </citation>
    <scope>NUCLEOTIDE SEQUENCE [LARGE SCALE GENOMIC DNA]</scope>
    <source>
        <strain evidence="3">CGMCC 1.16275</strain>
    </source>
</reference>
<accession>A0ABW4I0G2</accession>
<gene>
    <name evidence="2" type="ORF">ACFSCW_02040</name>
</gene>
<protein>
    <submittedName>
        <fullName evidence="2">Questin oxidase family protein</fullName>
    </submittedName>
</protein>
<evidence type="ECO:0000313" key="2">
    <source>
        <dbReference type="EMBL" id="MFD1610579.1"/>
    </source>
</evidence>
<organism evidence="2 3">
    <name type="scientific">Sphingomonas tabacisoli</name>
    <dbReference type="NCBI Taxonomy" id="2249466"/>
    <lineage>
        <taxon>Bacteria</taxon>
        <taxon>Pseudomonadati</taxon>
        <taxon>Pseudomonadota</taxon>
        <taxon>Alphaproteobacteria</taxon>
        <taxon>Sphingomonadales</taxon>
        <taxon>Sphingomonadaceae</taxon>
        <taxon>Sphingomonas</taxon>
    </lineage>
</organism>
<dbReference type="Pfam" id="PF14027">
    <property type="entry name" value="Questin_oxidase"/>
    <property type="match status" value="1"/>
</dbReference>
<proteinExistence type="predicted"/>
<comment type="caution">
    <text evidence="2">The sequence shown here is derived from an EMBL/GenBank/DDBJ whole genome shotgun (WGS) entry which is preliminary data.</text>
</comment>
<evidence type="ECO:0000256" key="1">
    <source>
        <dbReference type="ARBA" id="ARBA00023002"/>
    </source>
</evidence>
<keyword evidence="3" id="KW-1185">Reference proteome</keyword>
<evidence type="ECO:0000313" key="3">
    <source>
        <dbReference type="Proteomes" id="UP001597115"/>
    </source>
</evidence>
<dbReference type="RefSeq" id="WP_380886377.1">
    <property type="nucleotide sequence ID" value="NZ_JBHUDY010000001.1"/>
</dbReference>
<name>A0ABW4I0G2_9SPHN</name>
<sequence>MLQAVRPIEPVADTLDSALIDLARYGPEMTNGFTTHAPMVAEALDVLGRGDAIADWIERHRAMMMLWPDERGPILDWRAALGRAERVSDWRALFRGELTERHWPEVLARWVPRLAPGASAAALHGLIRVGHAARALSRAETQPRLDELASALASWASEYSELQVASSLGAPQSAAETALSRLPFLPADRRRNGGSIVAALQALDEHPPFARAFHWPAIEDAEASARELADLFARIFLANVDSPLHAIVFTHAITGTAAVMHLLPLVREAEGGALVRHVWHAGCGLYAAYGTRPPASAPEGSLPRDLIDRAVANGDDHVIKLTEAVLALELEPALAGAVSERAMAYL</sequence>
<dbReference type="Proteomes" id="UP001597115">
    <property type="component" value="Unassembled WGS sequence"/>
</dbReference>